<evidence type="ECO:0000256" key="7">
    <source>
        <dbReference type="ARBA" id="ARBA00023128"/>
    </source>
</evidence>
<evidence type="ECO:0000256" key="4">
    <source>
        <dbReference type="ARBA" id="ARBA00022792"/>
    </source>
</evidence>
<dbReference type="FunFam" id="1.10.287.110:FF:000006">
    <property type="entry name" value="Import inner membrane translocase subunit TIM16"/>
    <property type="match status" value="1"/>
</dbReference>
<evidence type="ECO:0000256" key="2">
    <source>
        <dbReference type="ARBA" id="ARBA00008817"/>
    </source>
</evidence>
<reference evidence="10" key="1">
    <citation type="submission" date="2025-08" db="UniProtKB">
        <authorList>
            <consortium name="RefSeq"/>
        </authorList>
    </citation>
    <scope>IDENTIFICATION</scope>
</reference>
<protein>
    <submittedName>
        <fullName evidence="10">Mitochondrial import inner membrane translocase subunit TIM16-like isoform X1</fullName>
    </submittedName>
</protein>
<evidence type="ECO:0000256" key="3">
    <source>
        <dbReference type="ARBA" id="ARBA00022448"/>
    </source>
</evidence>
<keyword evidence="7" id="KW-0496">Mitochondrion</keyword>
<comment type="subcellular location">
    <subcellularLocation>
        <location evidence="1">Mitochondrion inner membrane</location>
        <topology evidence="1">Peripheral membrane protein</topology>
    </subcellularLocation>
</comment>
<proteinExistence type="inferred from homology"/>
<keyword evidence="6" id="KW-0811">Translocation</keyword>
<evidence type="ECO:0000256" key="5">
    <source>
        <dbReference type="ARBA" id="ARBA00022927"/>
    </source>
</evidence>
<evidence type="ECO:0000256" key="1">
    <source>
        <dbReference type="ARBA" id="ARBA00004637"/>
    </source>
</evidence>
<organism evidence="9 10">
    <name type="scientific">Biomphalaria glabrata</name>
    <name type="common">Bloodfluke planorb</name>
    <name type="synonym">Freshwater snail</name>
    <dbReference type="NCBI Taxonomy" id="6526"/>
    <lineage>
        <taxon>Eukaryota</taxon>
        <taxon>Metazoa</taxon>
        <taxon>Spiralia</taxon>
        <taxon>Lophotrochozoa</taxon>
        <taxon>Mollusca</taxon>
        <taxon>Gastropoda</taxon>
        <taxon>Heterobranchia</taxon>
        <taxon>Euthyneura</taxon>
        <taxon>Panpulmonata</taxon>
        <taxon>Hygrophila</taxon>
        <taxon>Lymnaeoidea</taxon>
        <taxon>Planorbidae</taxon>
        <taxon>Biomphalaria</taxon>
    </lineage>
</organism>
<dbReference type="Proteomes" id="UP001165740">
    <property type="component" value="Chromosome 8"/>
</dbReference>
<dbReference type="GO" id="GO:0030150">
    <property type="term" value="P:protein import into mitochondrial matrix"/>
    <property type="evidence" value="ECO:0007669"/>
    <property type="project" value="InterPro"/>
</dbReference>
<evidence type="ECO:0000256" key="8">
    <source>
        <dbReference type="ARBA" id="ARBA00023136"/>
    </source>
</evidence>
<dbReference type="InterPro" id="IPR005341">
    <property type="entry name" value="Tim16"/>
</dbReference>
<dbReference type="PANTHER" id="PTHR12388:SF0">
    <property type="entry name" value="MITOCHONDRIAL IMPORT INNER MEMBRANE TRANSLOCASE SUBUNIT TIM16"/>
    <property type="match status" value="1"/>
</dbReference>
<sequence length="136" mass="14745">MPYLAAKYLAQIILAGTQVIGKAFVRAVKQEYAASQQAAKNAGGGRHGARKAAADSVSGMTLQEAKQVLNLSDITDTQTLLKNYEHLFEVNDKSKGGSLYIQSKVVRAKERIDMELANLQKTQAEKARRSADGPHS</sequence>
<keyword evidence="9" id="KW-1185">Reference proteome</keyword>
<dbReference type="OrthoDB" id="10262892at2759"/>
<evidence type="ECO:0000313" key="9">
    <source>
        <dbReference type="Proteomes" id="UP001165740"/>
    </source>
</evidence>
<accession>A0A9W3B3L2</accession>
<evidence type="ECO:0000256" key="6">
    <source>
        <dbReference type="ARBA" id="ARBA00023010"/>
    </source>
</evidence>
<gene>
    <name evidence="10" type="primary">LOC106070062</name>
</gene>
<keyword evidence="3" id="KW-0813">Transport</keyword>
<dbReference type="OMA" id="AKYLIQI"/>
<name>A0A9W3B3L2_BIOGL</name>
<comment type="similarity">
    <text evidence="2">Belongs to the TIM16/PAM16 family.</text>
</comment>
<dbReference type="RefSeq" id="XP_055894041.1">
    <property type="nucleotide sequence ID" value="XM_056038066.1"/>
</dbReference>
<dbReference type="GeneID" id="106070062"/>
<dbReference type="InterPro" id="IPR036869">
    <property type="entry name" value="J_dom_sf"/>
</dbReference>
<dbReference type="PANTHER" id="PTHR12388">
    <property type="entry name" value="MITOCHONDRIA ASSOCIATED GRANULOCYTE MACROPHAGE CSF SIGNALING MOLECULE"/>
    <property type="match status" value="1"/>
</dbReference>
<keyword evidence="5" id="KW-0653">Protein transport</keyword>
<dbReference type="Gene3D" id="1.10.287.110">
    <property type="entry name" value="DnaJ domain"/>
    <property type="match status" value="1"/>
</dbReference>
<evidence type="ECO:0000313" key="10">
    <source>
        <dbReference type="RefSeq" id="XP_055894041.1"/>
    </source>
</evidence>
<keyword evidence="8" id="KW-0472">Membrane</keyword>
<dbReference type="Pfam" id="PF03656">
    <property type="entry name" value="Pam16"/>
    <property type="match status" value="1"/>
</dbReference>
<dbReference type="GO" id="GO:0005744">
    <property type="term" value="C:TIM23 mitochondrial import inner membrane translocase complex"/>
    <property type="evidence" value="ECO:0007669"/>
    <property type="project" value="InterPro"/>
</dbReference>
<keyword evidence="4" id="KW-0999">Mitochondrion inner membrane</keyword>
<dbReference type="AlphaFoldDB" id="A0A9W3B3L2"/>